<gene>
    <name evidence="3" type="ORF">S06H3_55152</name>
</gene>
<keyword evidence="1" id="KW-0456">Lyase</keyword>
<dbReference type="InterPro" id="IPR036568">
    <property type="entry name" value="GGCT-like_sf"/>
</dbReference>
<dbReference type="AlphaFoldDB" id="X1RKX5"/>
<dbReference type="PANTHER" id="PTHR12935:SF0">
    <property type="entry name" value="GAMMA-GLUTAMYLCYCLOTRANSFERASE"/>
    <property type="match status" value="1"/>
</dbReference>
<dbReference type="GO" id="GO:0003839">
    <property type="term" value="F:gamma-glutamylcyclotransferase activity"/>
    <property type="evidence" value="ECO:0007669"/>
    <property type="project" value="InterPro"/>
</dbReference>
<protein>
    <recommendedName>
        <fullName evidence="2">Gamma-glutamylcyclotransferase AIG2-like domain-containing protein</fullName>
    </recommendedName>
</protein>
<comment type="caution">
    <text evidence="3">The sequence shown here is derived from an EMBL/GenBank/DDBJ whole genome shotgun (WGS) entry which is preliminary data.</text>
</comment>
<sequence>MKYFAYGSNMDKLQMGKRCSNYTFLGKALLNGFILDFTRESSHWNGGVADIVNDPNHTVWGILYELNNKDLDSLDY</sequence>
<dbReference type="InterPro" id="IPR013024">
    <property type="entry name" value="GGCT-like"/>
</dbReference>
<dbReference type="InterPro" id="IPR009288">
    <property type="entry name" value="AIG2-like_dom"/>
</dbReference>
<feature type="domain" description="Gamma-glutamylcyclotransferase AIG2-like" evidence="2">
    <location>
        <begin position="3"/>
        <end position="75"/>
    </location>
</feature>
<dbReference type="InterPro" id="IPR017939">
    <property type="entry name" value="G-Glutamylcylcotransferase"/>
</dbReference>
<feature type="non-terminal residue" evidence="3">
    <location>
        <position position="76"/>
    </location>
</feature>
<proteinExistence type="predicted"/>
<name>X1RKX5_9ZZZZ</name>
<dbReference type="Pfam" id="PF06094">
    <property type="entry name" value="GGACT"/>
    <property type="match status" value="1"/>
</dbReference>
<dbReference type="PANTHER" id="PTHR12935">
    <property type="entry name" value="GAMMA-GLUTAMYLCYCLOTRANSFERASE"/>
    <property type="match status" value="1"/>
</dbReference>
<dbReference type="SUPFAM" id="SSF110857">
    <property type="entry name" value="Gamma-glutamyl cyclotransferase-like"/>
    <property type="match status" value="1"/>
</dbReference>
<accession>X1RKX5</accession>
<evidence type="ECO:0000313" key="3">
    <source>
        <dbReference type="EMBL" id="GAI56189.1"/>
    </source>
</evidence>
<evidence type="ECO:0000259" key="2">
    <source>
        <dbReference type="Pfam" id="PF06094"/>
    </source>
</evidence>
<organism evidence="3">
    <name type="scientific">marine sediment metagenome</name>
    <dbReference type="NCBI Taxonomy" id="412755"/>
    <lineage>
        <taxon>unclassified sequences</taxon>
        <taxon>metagenomes</taxon>
        <taxon>ecological metagenomes</taxon>
    </lineage>
</organism>
<evidence type="ECO:0000256" key="1">
    <source>
        <dbReference type="ARBA" id="ARBA00023239"/>
    </source>
</evidence>
<dbReference type="Gene3D" id="3.10.490.10">
    <property type="entry name" value="Gamma-glutamyl cyclotransferase-like"/>
    <property type="match status" value="1"/>
</dbReference>
<dbReference type="EMBL" id="BARV01035333">
    <property type="protein sequence ID" value="GAI56189.1"/>
    <property type="molecule type" value="Genomic_DNA"/>
</dbReference>
<dbReference type="CDD" id="cd06661">
    <property type="entry name" value="GGCT_like"/>
    <property type="match status" value="1"/>
</dbReference>
<reference evidence="3" key="1">
    <citation type="journal article" date="2014" name="Front. Microbiol.">
        <title>High frequency of phylogenetically diverse reductive dehalogenase-homologous genes in deep subseafloor sedimentary metagenomes.</title>
        <authorList>
            <person name="Kawai M."/>
            <person name="Futagami T."/>
            <person name="Toyoda A."/>
            <person name="Takaki Y."/>
            <person name="Nishi S."/>
            <person name="Hori S."/>
            <person name="Arai W."/>
            <person name="Tsubouchi T."/>
            <person name="Morono Y."/>
            <person name="Uchiyama I."/>
            <person name="Ito T."/>
            <person name="Fujiyama A."/>
            <person name="Inagaki F."/>
            <person name="Takami H."/>
        </authorList>
    </citation>
    <scope>NUCLEOTIDE SEQUENCE</scope>
    <source>
        <strain evidence="3">Expedition CK06-06</strain>
    </source>
</reference>